<evidence type="ECO:0000313" key="1">
    <source>
        <dbReference type="EMBL" id="PPB81049.1"/>
    </source>
</evidence>
<proteinExistence type="predicted"/>
<protein>
    <recommendedName>
        <fullName evidence="3">Sugar ABC transporter ATPase</fullName>
    </recommendedName>
</protein>
<reference evidence="1 2" key="1">
    <citation type="submission" date="2018-01" db="EMBL/GenBank/DDBJ databases">
        <title>Genomic Encyclopedia of Type Strains, Phase III (KMG-III): the genomes of soil and plant-associated and newly described type strains.</title>
        <authorList>
            <person name="Whitman W."/>
        </authorList>
    </citation>
    <scope>NUCLEOTIDE SEQUENCE [LARGE SCALE GENOMIC DNA]</scope>
    <source>
        <strain evidence="1 2">HKI456</strain>
    </source>
</reference>
<dbReference type="OrthoDB" id="9113050at2"/>
<dbReference type="EMBL" id="PRDW01000022">
    <property type="protein sequence ID" value="PPB81049.1"/>
    <property type="molecule type" value="Genomic_DNA"/>
</dbReference>
<organism evidence="1 2">
    <name type="scientific">Mycetohabitans endofungorum</name>
    <dbReference type="NCBI Taxonomy" id="417203"/>
    <lineage>
        <taxon>Bacteria</taxon>
        <taxon>Pseudomonadati</taxon>
        <taxon>Pseudomonadota</taxon>
        <taxon>Betaproteobacteria</taxon>
        <taxon>Burkholderiales</taxon>
        <taxon>Burkholderiaceae</taxon>
        <taxon>Mycetohabitans</taxon>
    </lineage>
</organism>
<sequence length="125" mass="13438">MRKPFHSVFIRRCCFTFATVIGIAGCSSVTDNGHGGSPLTQVKPLIYVSSLRSTRDISACLRERLPNVCASRSGETTELNVGRGSWVILLTPSATGGTIVSVAQPARGAKPEESEMRFHVARCLT</sequence>
<gene>
    <name evidence="1" type="ORF">B0O95_1229</name>
</gene>
<dbReference type="Proteomes" id="UP000243096">
    <property type="component" value="Unassembled WGS sequence"/>
</dbReference>
<dbReference type="PROSITE" id="PS51257">
    <property type="entry name" value="PROKAR_LIPOPROTEIN"/>
    <property type="match status" value="1"/>
</dbReference>
<accession>A0A2P5K6T4</accession>
<name>A0A2P5K6T4_9BURK</name>
<keyword evidence="2" id="KW-1185">Reference proteome</keyword>
<evidence type="ECO:0000313" key="2">
    <source>
        <dbReference type="Proteomes" id="UP000243096"/>
    </source>
</evidence>
<comment type="caution">
    <text evidence="1">The sequence shown here is derived from an EMBL/GenBank/DDBJ whole genome shotgun (WGS) entry which is preliminary data.</text>
</comment>
<dbReference type="AlphaFoldDB" id="A0A2P5K6T4"/>
<evidence type="ECO:0008006" key="3">
    <source>
        <dbReference type="Google" id="ProtNLM"/>
    </source>
</evidence>